<dbReference type="GO" id="GO:0016987">
    <property type="term" value="F:sigma factor activity"/>
    <property type="evidence" value="ECO:0007669"/>
    <property type="project" value="InterPro"/>
</dbReference>
<feature type="non-terminal residue" evidence="1">
    <location>
        <position position="104"/>
    </location>
</feature>
<reference evidence="1" key="2">
    <citation type="submission" date="2015-07" db="EMBL/GenBank/DDBJ databases">
        <authorList>
            <person name="Noorani M."/>
        </authorList>
    </citation>
    <scope>NUCLEOTIDE SEQUENCE</scope>
    <source>
        <strain evidence="1">CO275</strain>
    </source>
</reference>
<gene>
    <name evidence="1" type="ORF">ER70_03925</name>
</gene>
<dbReference type="GO" id="GO:0001216">
    <property type="term" value="F:DNA-binding transcription activator activity"/>
    <property type="evidence" value="ECO:0007669"/>
    <property type="project" value="InterPro"/>
</dbReference>
<dbReference type="Pfam" id="PF00309">
    <property type="entry name" value="Sigma54_AID"/>
    <property type="match status" value="1"/>
</dbReference>
<comment type="caution">
    <text evidence="1">The sequence shown here is derived from an EMBL/GenBank/DDBJ whole genome shotgun (WGS) entry which is preliminary data.</text>
</comment>
<accession>A0A1L8ZBT9</accession>
<sequence length="104" mass="12405">MIKQKLKLSQNLNSIQIQTIKILGLNQKELIKLILDESENNEYLEINSNKIFFETLKTYRFKKIFYKEAGMIKNQHDIALEKTQTNTSLKEHLLLQLRIQRINE</sequence>
<dbReference type="AlphaFoldDB" id="A0A1L8ZBT9"/>
<dbReference type="InterPro" id="IPR000394">
    <property type="entry name" value="RNA_pol_sigma_54"/>
</dbReference>
<reference evidence="1" key="1">
    <citation type="journal article" date="2015" name="Microbiology">
        <title>Similarities in murine infection and immune response to Borrelia bissettii and Borrelia burgdorferi sensu stricto.</title>
        <authorList>
            <person name="Leydet B.F.Jr."/>
            <person name="Liang F.T."/>
        </authorList>
    </citation>
    <scope>NUCLEOTIDE SEQUENCE [LARGE SCALE GENOMIC DNA]</scope>
    <source>
        <strain evidence="1">CO275</strain>
    </source>
</reference>
<evidence type="ECO:0000313" key="1">
    <source>
        <dbReference type="EMBL" id="OJH15224.1"/>
    </source>
</evidence>
<protein>
    <submittedName>
        <fullName evidence="1">RNA polymerase sigma54 factor</fullName>
    </submittedName>
</protein>
<organism evidence="1">
    <name type="scientific">Borrelia bissettiae</name>
    <name type="common">Borreliella bissettiae</name>
    <dbReference type="NCBI Taxonomy" id="64897"/>
    <lineage>
        <taxon>Bacteria</taxon>
        <taxon>Pseudomonadati</taxon>
        <taxon>Spirochaetota</taxon>
        <taxon>Spirochaetia</taxon>
        <taxon>Spirochaetales</taxon>
        <taxon>Borreliaceae</taxon>
        <taxon>Borreliella</taxon>
    </lineage>
</organism>
<proteinExistence type="predicted"/>
<name>A0A1L8ZBT9_BORBI</name>
<dbReference type="EMBL" id="JNBW01000195">
    <property type="protein sequence ID" value="OJH15224.1"/>
    <property type="molecule type" value="Genomic_DNA"/>
</dbReference>